<dbReference type="PATRIC" id="fig|1121098.3.peg.49"/>
<dbReference type="GeneID" id="60063969"/>
<name>U6RSI5_9BACT</name>
<protein>
    <submittedName>
        <fullName evidence="1">Uncharacterized protein</fullName>
    </submittedName>
</protein>
<dbReference type="EMBL" id="AQHY01000001">
    <property type="protein sequence ID" value="EOA58761.1"/>
    <property type="molecule type" value="Genomic_DNA"/>
</dbReference>
<organism evidence="1 2">
    <name type="scientific">Phocaeicola massiliensis B84634 = Timone 84634 = DSM 17679 = JCM 13223</name>
    <dbReference type="NCBI Taxonomy" id="1121098"/>
    <lineage>
        <taxon>Bacteria</taxon>
        <taxon>Pseudomonadati</taxon>
        <taxon>Bacteroidota</taxon>
        <taxon>Bacteroidia</taxon>
        <taxon>Bacteroidales</taxon>
        <taxon>Bacteroidaceae</taxon>
        <taxon>Phocaeicola</taxon>
    </lineage>
</organism>
<evidence type="ECO:0000313" key="2">
    <source>
        <dbReference type="Proteomes" id="UP000017831"/>
    </source>
</evidence>
<proteinExistence type="predicted"/>
<dbReference type="STRING" id="1121098.HMPREF1534_00047"/>
<keyword evidence="2" id="KW-1185">Reference proteome</keyword>
<gene>
    <name evidence="1" type="ORF">HMPREF1534_00047</name>
</gene>
<evidence type="ECO:0000313" key="1">
    <source>
        <dbReference type="EMBL" id="EOA58761.1"/>
    </source>
</evidence>
<dbReference type="RefSeq" id="WP_005935500.1">
    <property type="nucleotide sequence ID" value="NZ_KB905472.1"/>
</dbReference>
<comment type="caution">
    <text evidence="1">The sequence shown here is derived from an EMBL/GenBank/DDBJ whole genome shotgun (WGS) entry which is preliminary data.</text>
</comment>
<accession>U6RSI5</accession>
<dbReference type="Proteomes" id="UP000017831">
    <property type="component" value="Unassembled WGS sequence"/>
</dbReference>
<dbReference type="AlphaFoldDB" id="U6RSI5"/>
<sequence length="48" mass="4962">MLHILETHEVVYSDAAGVILVDEDSLICAQATDSKGLAGKCSAKSASL</sequence>
<reference evidence="1 2" key="1">
    <citation type="submission" date="2013-04" db="EMBL/GenBank/DDBJ databases">
        <title>The Genome Sequence of Bacteroides massiliensis DSM 17679.</title>
        <authorList>
            <consortium name="The Broad Institute Genomics Platform"/>
            <person name="Earl A."/>
            <person name="Ward D."/>
            <person name="Feldgarden M."/>
            <person name="Gevers D."/>
            <person name="Martens E."/>
            <person name="Fenner L."/>
            <person name="Roux V."/>
            <person name="Mallet M.N."/>
            <person name="Raoult D."/>
            <person name="Walker B."/>
            <person name="Young S."/>
            <person name="Zeng Q."/>
            <person name="Gargeya S."/>
            <person name="Fitzgerald M."/>
            <person name="Haas B."/>
            <person name="Abouelleil A."/>
            <person name="Allen A.W."/>
            <person name="Alvarado L."/>
            <person name="Arachchi H.M."/>
            <person name="Berlin A.M."/>
            <person name="Chapman S.B."/>
            <person name="Gainer-Dewar J."/>
            <person name="Goldberg J."/>
            <person name="Griggs A."/>
            <person name="Gujja S."/>
            <person name="Hansen M."/>
            <person name="Howarth C."/>
            <person name="Imamovic A."/>
            <person name="Ireland A."/>
            <person name="Larimer J."/>
            <person name="McCowan C."/>
            <person name="Murphy C."/>
            <person name="Pearson M."/>
            <person name="Poon T.W."/>
            <person name="Priest M."/>
            <person name="Roberts A."/>
            <person name="Saif S."/>
            <person name="Shea T."/>
            <person name="Sisk P."/>
            <person name="Sykes S."/>
            <person name="Wortman J."/>
            <person name="Nusbaum C."/>
            <person name="Birren B."/>
        </authorList>
    </citation>
    <scope>NUCLEOTIDE SEQUENCE [LARGE SCALE GENOMIC DNA]</scope>
    <source>
        <strain evidence="2">B84634 / Timone 84634 / DSM 17679 / JCM 13223</strain>
    </source>
</reference>
<dbReference type="HOGENOM" id="CLU_3149503_0_0_10"/>